<dbReference type="GO" id="GO:0003700">
    <property type="term" value="F:DNA-binding transcription factor activity"/>
    <property type="evidence" value="ECO:0007669"/>
    <property type="project" value="InterPro"/>
</dbReference>
<dbReference type="FunFam" id="1.10.10.10:FF:000001">
    <property type="entry name" value="LysR family transcriptional regulator"/>
    <property type="match status" value="1"/>
</dbReference>
<dbReference type="EMBL" id="HG322949">
    <property type="protein sequence ID" value="CDG85731.1"/>
    <property type="molecule type" value="Genomic_DNA"/>
</dbReference>
<dbReference type="InterPro" id="IPR036388">
    <property type="entry name" value="WH-like_DNA-bd_sf"/>
</dbReference>
<dbReference type="InterPro" id="IPR036390">
    <property type="entry name" value="WH_DNA-bd_sf"/>
</dbReference>
<evidence type="ECO:0000259" key="6">
    <source>
        <dbReference type="PROSITE" id="PS50931"/>
    </source>
</evidence>
<protein>
    <submittedName>
        <fullName evidence="7">Bacterial regulatory helix-turn-helix, lysR family protein</fullName>
    </submittedName>
</protein>
<dbReference type="Gene3D" id="3.40.190.10">
    <property type="entry name" value="Periplasmic binding protein-like II"/>
    <property type="match status" value="2"/>
</dbReference>
<dbReference type="InterPro" id="IPR005119">
    <property type="entry name" value="LysR_subst-bd"/>
</dbReference>
<evidence type="ECO:0000313" key="8">
    <source>
        <dbReference type="Proteomes" id="UP000027604"/>
    </source>
</evidence>
<keyword evidence="2" id="KW-0805">Transcription regulation</keyword>
<comment type="similarity">
    <text evidence="1">Belongs to the LysR transcriptional regulatory family.</text>
</comment>
<dbReference type="OrthoDB" id="8987936at2"/>
<dbReference type="PATRIC" id="fig|1349767.4.peg.1741"/>
<dbReference type="AlphaFoldDB" id="W0VCT6"/>
<evidence type="ECO:0000313" key="7">
    <source>
        <dbReference type="EMBL" id="CDG85731.1"/>
    </source>
</evidence>
<accession>W0VCT6</accession>
<evidence type="ECO:0000256" key="3">
    <source>
        <dbReference type="ARBA" id="ARBA00023125"/>
    </source>
</evidence>
<dbReference type="GO" id="GO:0003677">
    <property type="term" value="F:DNA binding"/>
    <property type="evidence" value="ECO:0007669"/>
    <property type="project" value="UniProtKB-KW"/>
</dbReference>
<dbReference type="SUPFAM" id="SSF53850">
    <property type="entry name" value="Periplasmic binding protein-like II"/>
    <property type="match status" value="1"/>
</dbReference>
<evidence type="ECO:0000256" key="4">
    <source>
        <dbReference type="ARBA" id="ARBA00023163"/>
    </source>
</evidence>
<dbReference type="KEGG" id="jag:GJA_5133"/>
<evidence type="ECO:0000256" key="1">
    <source>
        <dbReference type="ARBA" id="ARBA00009437"/>
    </source>
</evidence>
<dbReference type="RefSeq" id="WP_081905551.1">
    <property type="nucleotide sequence ID" value="NZ_BCTH01000043.1"/>
</dbReference>
<dbReference type="PANTHER" id="PTHR30346">
    <property type="entry name" value="TRANSCRIPTIONAL DUAL REGULATOR HCAR-RELATED"/>
    <property type="match status" value="1"/>
</dbReference>
<feature type="region of interest" description="Disordered" evidence="5">
    <location>
        <begin position="302"/>
        <end position="323"/>
    </location>
</feature>
<organism evidence="7 8">
    <name type="scientific">Janthinobacterium agaricidamnosum NBRC 102515 = DSM 9628</name>
    <dbReference type="NCBI Taxonomy" id="1349767"/>
    <lineage>
        <taxon>Bacteria</taxon>
        <taxon>Pseudomonadati</taxon>
        <taxon>Pseudomonadota</taxon>
        <taxon>Betaproteobacteria</taxon>
        <taxon>Burkholderiales</taxon>
        <taxon>Oxalobacteraceae</taxon>
        <taxon>Janthinobacterium</taxon>
    </lineage>
</organism>
<evidence type="ECO:0000256" key="5">
    <source>
        <dbReference type="SAM" id="MobiDB-lite"/>
    </source>
</evidence>
<sequence length="323" mass="36029">MRGIELRQLRYFSILATELHFRRAADLAFVTQSALSQQINKLEETIGVPLLTRGRTVQLTPAGVVLRDQLERMFNQLNCAVRKTREAALNRDYRIAIGLVEYTNLPFVPPALMRLQAVYPELSVARHEMDTLKQMEALQRKQIDIGFGVMLAPLPADGSLQAQPVLQSKWTLLMRADHRLARLKKLRTDDLAGERLIIFERSVNTVLYDNLLADCRQHGFTPNFVYQTSQSQVGISLVNQGMGVMLGAAYVFANLPAGMVCREICDMQSLAVHVFSRSDQADPLILEFIGIAVEEGRRSQLAQDASFNRAPPPALSPAPSSGI</sequence>
<dbReference type="Gene3D" id="1.10.10.10">
    <property type="entry name" value="Winged helix-like DNA-binding domain superfamily/Winged helix DNA-binding domain"/>
    <property type="match status" value="1"/>
</dbReference>
<dbReference type="PRINTS" id="PR00039">
    <property type="entry name" value="HTHLYSR"/>
</dbReference>
<keyword evidence="8" id="KW-1185">Reference proteome</keyword>
<dbReference type="PROSITE" id="PS50931">
    <property type="entry name" value="HTH_LYSR"/>
    <property type="match status" value="1"/>
</dbReference>
<dbReference type="PANTHER" id="PTHR30346:SF0">
    <property type="entry name" value="HCA OPERON TRANSCRIPTIONAL ACTIVATOR HCAR"/>
    <property type="match status" value="1"/>
</dbReference>
<keyword evidence="4" id="KW-0804">Transcription</keyword>
<evidence type="ECO:0000256" key="2">
    <source>
        <dbReference type="ARBA" id="ARBA00023015"/>
    </source>
</evidence>
<dbReference type="STRING" id="1349767.GJA_5133"/>
<reference evidence="7 8" key="1">
    <citation type="journal article" date="2015" name="Genome Announc.">
        <title>Genome Sequence of Mushroom Soft-Rot Pathogen Janthinobacterium agaricidamnosum.</title>
        <authorList>
            <person name="Graupner K."/>
            <person name="Lackner G."/>
            <person name="Hertweck C."/>
        </authorList>
    </citation>
    <scope>NUCLEOTIDE SEQUENCE [LARGE SCALE GENOMIC DNA]</scope>
    <source>
        <strain evidence="8">NBRC 102515 / DSM 9628</strain>
    </source>
</reference>
<feature type="domain" description="HTH lysR-type" evidence="6">
    <location>
        <begin position="4"/>
        <end position="60"/>
    </location>
</feature>
<gene>
    <name evidence="7" type="ORF">GJA_5133</name>
</gene>
<dbReference type="SUPFAM" id="SSF46785">
    <property type="entry name" value="Winged helix' DNA-binding domain"/>
    <property type="match status" value="1"/>
</dbReference>
<dbReference type="Pfam" id="PF00126">
    <property type="entry name" value="HTH_1"/>
    <property type="match status" value="1"/>
</dbReference>
<dbReference type="Proteomes" id="UP000027604">
    <property type="component" value="Chromosome I"/>
</dbReference>
<keyword evidence="3" id="KW-0238">DNA-binding</keyword>
<name>W0VCT6_9BURK</name>
<dbReference type="GO" id="GO:0032993">
    <property type="term" value="C:protein-DNA complex"/>
    <property type="evidence" value="ECO:0007669"/>
    <property type="project" value="TreeGrafter"/>
</dbReference>
<dbReference type="CDD" id="cd08414">
    <property type="entry name" value="PBP2_LTTR_aromatics_like"/>
    <property type="match status" value="1"/>
</dbReference>
<dbReference type="InterPro" id="IPR000847">
    <property type="entry name" value="LysR_HTH_N"/>
</dbReference>
<dbReference type="Pfam" id="PF03466">
    <property type="entry name" value="LysR_substrate"/>
    <property type="match status" value="1"/>
</dbReference>
<dbReference type="HOGENOM" id="CLU_039613_6_4_4"/>
<dbReference type="eggNOG" id="COG0583">
    <property type="taxonomic scope" value="Bacteria"/>
</dbReference>
<proteinExistence type="inferred from homology"/>